<dbReference type="GO" id="GO:0016852">
    <property type="term" value="F:sirohydrochlorin cobaltochelatase activity"/>
    <property type="evidence" value="ECO:0007669"/>
    <property type="project" value="InterPro"/>
</dbReference>
<dbReference type="InterPro" id="IPR010388">
    <property type="entry name" value="Anaerobic_Co-chelatase"/>
</dbReference>
<dbReference type="Proteomes" id="UP000297225">
    <property type="component" value="Unassembled WGS sequence"/>
</dbReference>
<dbReference type="STRING" id="1122973.GCA_000379925_00157"/>
<gene>
    <name evidence="1" type="ORF">E4P47_02685</name>
</gene>
<dbReference type="SUPFAM" id="SSF53800">
    <property type="entry name" value="Chelatase"/>
    <property type="match status" value="1"/>
</dbReference>
<dbReference type="EMBL" id="SPNC01000025">
    <property type="protein sequence ID" value="TFH96259.1"/>
    <property type="molecule type" value="Genomic_DNA"/>
</dbReference>
<keyword evidence="2" id="KW-1185">Reference proteome</keyword>
<comment type="caution">
    <text evidence="1">The sequence shown here is derived from an EMBL/GenBank/DDBJ whole genome shotgun (WGS) entry which is preliminary data.</text>
</comment>
<reference evidence="1 2" key="1">
    <citation type="submission" date="2019-03" db="EMBL/GenBank/DDBJ databases">
        <title>Porphyromonas levii Isolated from the Uterus of Dairy Cows.</title>
        <authorList>
            <person name="Francis A.M."/>
        </authorList>
    </citation>
    <scope>NUCLEOTIDE SEQUENCE [LARGE SCALE GENOMIC DNA]</scope>
    <source>
        <strain evidence="1 2">AF5678</strain>
    </source>
</reference>
<protein>
    <submittedName>
        <fullName evidence="1">Sirohydrochlorin cobaltochelatase</fullName>
    </submittedName>
</protein>
<sequence length="301" mass="33904">MLCNQDLYAQNKVFERDPLFENLEQGDKGAILMVHFGTTHDDTRALTLDAINAAVKLQHPNLEVREAYTSRIIIKRLADHKGVIKLNPSQALNKLHEDGYTHVLIISTSLTNGVEMVSVRQEAEQVEGLFKRLRVATPLLYHESDYSEMLKVMTEGAQPDVATIWVGHGTYDVATAQYAMLDHMLQIGGYTNIMIGCVEGYPHFEQALQRLKASGLKKVLLRPLMIVAGEHAKEDIAGEWQELLTKEGYEVEATIQGLGELPQILKVINDKIDFYSNHRRVLIGEKKKVYEVTGEKLHADE</sequence>
<dbReference type="AlphaFoldDB" id="A0A4Y8WR79"/>
<dbReference type="GO" id="GO:0019251">
    <property type="term" value="P:anaerobic cobalamin biosynthetic process"/>
    <property type="evidence" value="ECO:0007669"/>
    <property type="project" value="InterPro"/>
</dbReference>
<accession>A0A4Y8WR79</accession>
<evidence type="ECO:0000313" key="2">
    <source>
        <dbReference type="Proteomes" id="UP000297225"/>
    </source>
</evidence>
<dbReference type="Gene3D" id="3.40.50.1400">
    <property type="match status" value="2"/>
</dbReference>
<dbReference type="Pfam" id="PF06180">
    <property type="entry name" value="CbiK"/>
    <property type="match status" value="1"/>
</dbReference>
<dbReference type="PIRSF" id="PIRSF033579">
    <property type="entry name" value="Anaer_Co_chel"/>
    <property type="match status" value="1"/>
</dbReference>
<dbReference type="CDD" id="cd03413">
    <property type="entry name" value="CbiK_C"/>
    <property type="match status" value="1"/>
</dbReference>
<evidence type="ECO:0000313" key="1">
    <source>
        <dbReference type="EMBL" id="TFH96259.1"/>
    </source>
</evidence>
<name>A0A4Y8WR79_9PORP</name>
<organism evidence="1 2">
    <name type="scientific">Porphyromonas levii</name>
    <dbReference type="NCBI Taxonomy" id="28114"/>
    <lineage>
        <taxon>Bacteria</taxon>
        <taxon>Pseudomonadati</taxon>
        <taxon>Bacteroidota</taxon>
        <taxon>Bacteroidia</taxon>
        <taxon>Bacteroidales</taxon>
        <taxon>Porphyromonadaceae</taxon>
        <taxon>Porphyromonas</taxon>
    </lineage>
</organism>
<proteinExistence type="predicted"/>
<dbReference type="OrthoDB" id="9770331at2"/>